<gene>
    <name evidence="2" type="ORF">SDC9_170530</name>
</gene>
<dbReference type="EMBL" id="VSSQ01071557">
    <property type="protein sequence ID" value="MPN23143.1"/>
    <property type="molecule type" value="Genomic_DNA"/>
</dbReference>
<reference evidence="2" key="1">
    <citation type="submission" date="2019-08" db="EMBL/GenBank/DDBJ databases">
        <authorList>
            <person name="Kucharzyk K."/>
            <person name="Murdoch R.W."/>
            <person name="Higgins S."/>
            <person name="Loffler F."/>
        </authorList>
    </citation>
    <scope>NUCLEOTIDE SEQUENCE</scope>
</reference>
<name>A0A645GHD0_9ZZZZ</name>
<evidence type="ECO:0000313" key="2">
    <source>
        <dbReference type="EMBL" id="MPN23143.1"/>
    </source>
</evidence>
<comment type="caution">
    <text evidence="2">The sequence shown here is derived from an EMBL/GenBank/DDBJ whole genome shotgun (WGS) entry which is preliminary data.</text>
</comment>
<feature type="compositionally biased region" description="Polar residues" evidence="1">
    <location>
        <begin position="53"/>
        <end position="69"/>
    </location>
</feature>
<feature type="region of interest" description="Disordered" evidence="1">
    <location>
        <begin position="51"/>
        <end position="86"/>
    </location>
</feature>
<accession>A0A645GHD0</accession>
<sequence length="101" mass="10795">MSVNAAITSSVNSQQNSKNSRRPVLPMYFSISIPMDLPSFFTEAYSAPKSCTAPKNTPPISTQSNTGIQPNMAAIMGPVTGPAPAMEENWCENTVNLEEGT</sequence>
<dbReference type="AlphaFoldDB" id="A0A645GHD0"/>
<organism evidence="2">
    <name type="scientific">bioreactor metagenome</name>
    <dbReference type="NCBI Taxonomy" id="1076179"/>
    <lineage>
        <taxon>unclassified sequences</taxon>
        <taxon>metagenomes</taxon>
        <taxon>ecological metagenomes</taxon>
    </lineage>
</organism>
<evidence type="ECO:0000256" key="1">
    <source>
        <dbReference type="SAM" id="MobiDB-lite"/>
    </source>
</evidence>
<feature type="compositionally biased region" description="Low complexity" evidence="1">
    <location>
        <begin position="9"/>
        <end position="18"/>
    </location>
</feature>
<proteinExistence type="predicted"/>
<protein>
    <submittedName>
        <fullName evidence="2">Uncharacterized protein</fullName>
    </submittedName>
</protein>
<feature type="region of interest" description="Disordered" evidence="1">
    <location>
        <begin position="1"/>
        <end position="23"/>
    </location>
</feature>